<reference evidence="3" key="1">
    <citation type="journal article" date="2019" name="Int. J. Syst. Evol. Microbiol.">
        <title>The Global Catalogue of Microorganisms (GCM) 10K type strain sequencing project: providing services to taxonomists for standard genome sequencing and annotation.</title>
        <authorList>
            <consortium name="The Broad Institute Genomics Platform"/>
            <consortium name="The Broad Institute Genome Sequencing Center for Infectious Disease"/>
            <person name="Wu L."/>
            <person name="Ma J."/>
        </authorList>
    </citation>
    <scope>NUCLEOTIDE SEQUENCE [LARGE SCALE GENOMIC DNA]</scope>
    <source>
        <strain evidence="3">KCTC 32514</strain>
    </source>
</reference>
<evidence type="ECO:0000313" key="3">
    <source>
        <dbReference type="Proteomes" id="UP001597548"/>
    </source>
</evidence>
<organism evidence="2 3">
    <name type="scientific">Psychroserpens luteus</name>
    <dbReference type="NCBI Taxonomy" id="1434066"/>
    <lineage>
        <taxon>Bacteria</taxon>
        <taxon>Pseudomonadati</taxon>
        <taxon>Bacteroidota</taxon>
        <taxon>Flavobacteriia</taxon>
        <taxon>Flavobacteriales</taxon>
        <taxon>Flavobacteriaceae</taxon>
        <taxon>Psychroserpens</taxon>
    </lineage>
</organism>
<keyword evidence="1" id="KW-1133">Transmembrane helix</keyword>
<name>A0ABW5ZTN0_9FLAO</name>
<keyword evidence="1" id="KW-0472">Membrane</keyword>
<feature type="transmembrane region" description="Helical" evidence="1">
    <location>
        <begin position="32"/>
        <end position="51"/>
    </location>
</feature>
<comment type="caution">
    <text evidence="2">The sequence shown here is derived from an EMBL/GenBank/DDBJ whole genome shotgun (WGS) entry which is preliminary data.</text>
</comment>
<dbReference type="RefSeq" id="WP_194509326.1">
    <property type="nucleotide sequence ID" value="NZ_JADILU010000007.1"/>
</dbReference>
<evidence type="ECO:0000256" key="1">
    <source>
        <dbReference type="SAM" id="Phobius"/>
    </source>
</evidence>
<feature type="transmembrane region" description="Helical" evidence="1">
    <location>
        <begin position="6"/>
        <end position="25"/>
    </location>
</feature>
<feature type="transmembrane region" description="Helical" evidence="1">
    <location>
        <begin position="66"/>
        <end position="89"/>
    </location>
</feature>
<evidence type="ECO:0008006" key="4">
    <source>
        <dbReference type="Google" id="ProtNLM"/>
    </source>
</evidence>
<keyword evidence="3" id="KW-1185">Reference proteome</keyword>
<proteinExistence type="predicted"/>
<keyword evidence="1" id="KW-0812">Transmembrane</keyword>
<dbReference type="Proteomes" id="UP001597548">
    <property type="component" value="Unassembled WGS sequence"/>
</dbReference>
<dbReference type="EMBL" id="JBHUOS010000008">
    <property type="protein sequence ID" value="MFD2915785.1"/>
    <property type="molecule type" value="Genomic_DNA"/>
</dbReference>
<gene>
    <name evidence="2" type="ORF">ACFS29_09055</name>
</gene>
<protein>
    <recommendedName>
        <fullName evidence="4">Fluoride ion transporter CrcB</fullName>
    </recommendedName>
</protein>
<accession>A0ABW5ZTN0</accession>
<sequence>MTGTLISLISIVLGIISTNSIGFIFKKHSFGFLGNTIAGVFGSIFLIKSFGRLGFDPWSIMQNETFHIGLFITNCLVSVLGGVLGLLFIKYLHNKMNKKAAN</sequence>
<evidence type="ECO:0000313" key="2">
    <source>
        <dbReference type="EMBL" id="MFD2915785.1"/>
    </source>
</evidence>